<name>A0A2S4MDK8_9BURK</name>
<comment type="caution">
    <text evidence="1">The sequence shown here is derived from an EMBL/GenBank/DDBJ whole genome shotgun (WGS) entry which is preliminary data.</text>
</comment>
<sequence>MQQLQLPPLAEGEIYIGAIGDKNGDFHHVILLPGDSDDADWKAQMEWAKSIGGDLPNRIEQAMLWANFRDLFKKEIYWSNEVYHRNSGWAWYQNVSSVTSTTPARPASSAPAPSADCPFNFSSIHQECITT</sequence>
<evidence type="ECO:0000313" key="2">
    <source>
        <dbReference type="Proteomes" id="UP000237381"/>
    </source>
</evidence>
<gene>
    <name evidence="1" type="ORF">B0G62_104101</name>
</gene>
<accession>A0A2S4MDK8</accession>
<dbReference type="AlphaFoldDB" id="A0A2S4MDK8"/>
<dbReference type="Proteomes" id="UP000237381">
    <property type="component" value="Unassembled WGS sequence"/>
</dbReference>
<evidence type="ECO:0000313" key="1">
    <source>
        <dbReference type="EMBL" id="POR52804.1"/>
    </source>
</evidence>
<organism evidence="1 2">
    <name type="scientific">Paraburkholderia eburnea</name>
    <dbReference type="NCBI Taxonomy" id="1189126"/>
    <lineage>
        <taxon>Bacteria</taxon>
        <taxon>Pseudomonadati</taxon>
        <taxon>Pseudomonadota</taxon>
        <taxon>Betaproteobacteria</taxon>
        <taxon>Burkholderiales</taxon>
        <taxon>Burkholderiaceae</taxon>
        <taxon>Paraburkholderia</taxon>
    </lineage>
</organism>
<keyword evidence="2" id="KW-1185">Reference proteome</keyword>
<proteinExistence type="predicted"/>
<reference evidence="1 2" key="1">
    <citation type="submission" date="2018-01" db="EMBL/GenBank/DDBJ databases">
        <title>Genomic Encyclopedia of Type Strains, Phase III (KMG-III): the genomes of soil and plant-associated and newly described type strains.</title>
        <authorList>
            <person name="Whitman W."/>
        </authorList>
    </citation>
    <scope>NUCLEOTIDE SEQUENCE [LARGE SCALE GENOMIC DNA]</scope>
    <source>
        <strain evidence="1 2">JCM 18070</strain>
    </source>
</reference>
<protein>
    <submittedName>
        <fullName evidence="1">Uncharacterized protein</fullName>
    </submittedName>
</protein>
<dbReference type="RefSeq" id="WP_244193183.1">
    <property type="nucleotide sequence ID" value="NZ_PQGA01000004.1"/>
</dbReference>
<dbReference type="EMBL" id="PQGA01000004">
    <property type="protein sequence ID" value="POR52804.1"/>
    <property type="molecule type" value="Genomic_DNA"/>
</dbReference>